<dbReference type="SUPFAM" id="SSF143430">
    <property type="entry name" value="TTP0101/SSO1404-like"/>
    <property type="match status" value="1"/>
</dbReference>
<dbReference type="PANTHER" id="PTHR30319:SF1">
    <property type="entry name" value="TRANSCRIPTIONAL REPRESSOR PAAX"/>
    <property type="match status" value="1"/>
</dbReference>
<evidence type="ECO:0000256" key="5">
    <source>
        <dbReference type="ARBA" id="ARBA00022842"/>
    </source>
</evidence>
<comment type="function">
    <text evidence="7">CRISPR (clustered regularly interspaced short palindromic repeat), is an adaptive immune system that provides protection against mobile genetic elements (viruses, transposable elements and conjugative plasmids). CRISPR clusters contain sequences complementary to antecedent mobile elements and target invading nucleic acids. CRISPR clusters are transcribed and processed into CRISPR RNA (crRNA). Functions as a ssRNA-specific endoribonuclease. Involved in the integration of spacer DNA into the CRISPR cassette.</text>
</comment>
<dbReference type="GO" id="GO:0006351">
    <property type="term" value="P:DNA-templated transcription"/>
    <property type="evidence" value="ECO:0007669"/>
    <property type="project" value="TreeGrafter"/>
</dbReference>
<dbReference type="NCBIfam" id="TIGR01573">
    <property type="entry name" value="cas2"/>
    <property type="match status" value="1"/>
</dbReference>
<evidence type="ECO:0000256" key="4">
    <source>
        <dbReference type="ARBA" id="ARBA00022801"/>
    </source>
</evidence>
<dbReference type="GO" id="GO:0016787">
    <property type="term" value="F:hydrolase activity"/>
    <property type="evidence" value="ECO:0007669"/>
    <property type="project" value="UniProtKB-KW"/>
</dbReference>
<dbReference type="EMBL" id="PCSQ01000043">
    <property type="protein sequence ID" value="PIP52419.1"/>
    <property type="molecule type" value="Genomic_DNA"/>
</dbReference>
<evidence type="ECO:0000259" key="8">
    <source>
        <dbReference type="Pfam" id="PF20803"/>
    </source>
</evidence>
<dbReference type="GO" id="GO:0043571">
    <property type="term" value="P:maintenance of CRISPR repeat elements"/>
    <property type="evidence" value="ECO:0007669"/>
    <property type="project" value="UniProtKB-UniRule"/>
</dbReference>
<dbReference type="InterPro" id="IPR021127">
    <property type="entry name" value="CRISPR_associated_Cas2"/>
</dbReference>
<comment type="subunit">
    <text evidence="7">Homodimer, forms a heterotetramer with a Cas1 homodimer.</text>
</comment>
<evidence type="ECO:0000256" key="6">
    <source>
        <dbReference type="ARBA" id="ARBA00023118"/>
    </source>
</evidence>
<dbReference type="HAMAP" id="MF_01471">
    <property type="entry name" value="Cas2"/>
    <property type="match status" value="1"/>
</dbReference>
<dbReference type="PANTHER" id="PTHR30319">
    <property type="entry name" value="PHENYLACETIC ACID REGULATOR-RELATED TRANSCRIPTIONAL REPRESSOR"/>
    <property type="match status" value="1"/>
</dbReference>
<gene>
    <name evidence="7 9" type="primary">cas2</name>
    <name evidence="9" type="ORF">COX09_01645</name>
</gene>
<evidence type="ECO:0000256" key="3">
    <source>
        <dbReference type="ARBA" id="ARBA00022759"/>
    </source>
</evidence>
<feature type="binding site" evidence="7">
    <location>
        <position position="135"/>
    </location>
    <ligand>
        <name>Mg(2+)</name>
        <dbReference type="ChEBI" id="CHEBI:18420"/>
        <note>catalytic</note>
    </ligand>
</feature>
<dbReference type="Proteomes" id="UP000231081">
    <property type="component" value="Unassembled WGS sequence"/>
</dbReference>
<protein>
    <recommendedName>
        <fullName evidence="7">CRISPR-associated endoribonuclease Cas2</fullName>
        <ecNumber evidence="7">3.1.-.-</ecNumber>
    </recommendedName>
</protein>
<dbReference type="GO" id="GO:0051607">
    <property type="term" value="P:defense response to virus"/>
    <property type="evidence" value="ECO:0007669"/>
    <property type="project" value="UniProtKB-UniRule"/>
</dbReference>
<comment type="similarity">
    <text evidence="7">Belongs to the CRISPR-associated endoribonuclease Cas2 protein family.</text>
</comment>
<evidence type="ECO:0000256" key="2">
    <source>
        <dbReference type="ARBA" id="ARBA00022723"/>
    </source>
</evidence>
<dbReference type="GO" id="GO:0004521">
    <property type="term" value="F:RNA endonuclease activity"/>
    <property type="evidence" value="ECO:0007669"/>
    <property type="project" value="InterPro"/>
</dbReference>
<keyword evidence="3 7" id="KW-0255">Endonuclease</keyword>
<evidence type="ECO:0000256" key="1">
    <source>
        <dbReference type="ARBA" id="ARBA00022722"/>
    </source>
</evidence>
<comment type="cofactor">
    <cofactor evidence="7">
        <name>Mg(2+)</name>
        <dbReference type="ChEBI" id="CHEBI:18420"/>
    </cofactor>
</comment>
<reference evidence="9 10" key="1">
    <citation type="submission" date="2017-09" db="EMBL/GenBank/DDBJ databases">
        <title>Depth-based differentiation of microbial function through sediment-hosted aquifers and enrichment of novel symbionts in the deep terrestrial subsurface.</title>
        <authorList>
            <person name="Probst A.J."/>
            <person name="Ladd B."/>
            <person name="Jarett J.K."/>
            <person name="Geller-Mcgrath D.E."/>
            <person name="Sieber C.M."/>
            <person name="Emerson J.B."/>
            <person name="Anantharaman K."/>
            <person name="Thomas B.C."/>
            <person name="Malmstrom R."/>
            <person name="Stieglmeier M."/>
            <person name="Klingl A."/>
            <person name="Woyke T."/>
            <person name="Ryan C.M."/>
            <person name="Banfield J.F."/>
        </authorList>
    </citation>
    <scope>NUCLEOTIDE SEQUENCE [LARGE SCALE GENOMIC DNA]</scope>
    <source>
        <strain evidence="9">CG23_combo_of_CG06-09_8_20_14_all_47_9</strain>
    </source>
</reference>
<keyword evidence="1 7" id="KW-0540">Nuclease</keyword>
<keyword evidence="2 7" id="KW-0479">Metal-binding</keyword>
<sequence length="273" mass="32299">MYQALFYVKLKVMTKGKFIREKNKRRIEELSWGLAFRLTDLTLITLFLGLTLSMPSKHSSKFWAKTFTKIRENLDEDQIKRAFYGLKKDGLIDYTKRLWQNPQITAAGRKRLAALLPQYDKTRTWDKRLYLITYDIPEKKKWRRDQLRAFLKKIGCGRLQESTWITPYNPKELIENFVTETGLDNLILVSDLGKDGQVGQESLRSLVDRVYCLTDINERYRQFLEDLKSRKIRQSDAAAYFFSILRDDPQLPFELLPDGWLGEQAWEKINPSR</sequence>
<keyword evidence="5 7" id="KW-0460">Magnesium</keyword>
<accession>A0A2H0B439</accession>
<proteinExistence type="inferred from homology"/>
<keyword evidence="4 7" id="KW-0378">Hydrolase</keyword>
<dbReference type="Pfam" id="PF20803">
    <property type="entry name" value="PaaX_M"/>
    <property type="match status" value="1"/>
</dbReference>
<dbReference type="AlphaFoldDB" id="A0A2H0B439"/>
<dbReference type="InterPro" id="IPR048846">
    <property type="entry name" value="PaaX-like_central"/>
</dbReference>
<dbReference type="EC" id="3.1.-.-" evidence="7"/>
<evidence type="ECO:0000256" key="7">
    <source>
        <dbReference type="HAMAP-Rule" id="MF_01471"/>
    </source>
</evidence>
<feature type="domain" description="Transcriptional repressor PaaX-like central Cas2-like" evidence="8">
    <location>
        <begin position="123"/>
        <end position="187"/>
    </location>
</feature>
<organism evidence="9 10">
    <name type="scientific">Candidatus Beckwithbacteria bacterium CG23_combo_of_CG06-09_8_20_14_all_47_9</name>
    <dbReference type="NCBI Taxonomy" id="1974498"/>
    <lineage>
        <taxon>Bacteria</taxon>
        <taxon>Candidatus Beckwithiibacteriota</taxon>
    </lineage>
</organism>
<dbReference type="Gene3D" id="3.30.70.2650">
    <property type="match status" value="1"/>
</dbReference>
<keyword evidence="6 7" id="KW-0051">Antiviral defense</keyword>
<dbReference type="GO" id="GO:0046872">
    <property type="term" value="F:metal ion binding"/>
    <property type="evidence" value="ECO:0007669"/>
    <property type="project" value="UniProtKB-UniRule"/>
</dbReference>
<evidence type="ECO:0000313" key="9">
    <source>
        <dbReference type="EMBL" id="PIP52419.1"/>
    </source>
</evidence>
<name>A0A2H0B439_9BACT</name>
<evidence type="ECO:0000313" key="10">
    <source>
        <dbReference type="Proteomes" id="UP000231081"/>
    </source>
</evidence>
<comment type="caution">
    <text evidence="9">The sequence shown here is derived from an EMBL/GenBank/DDBJ whole genome shotgun (WGS) entry which is preliminary data.</text>
</comment>